<feature type="transmembrane region" description="Helical" evidence="2">
    <location>
        <begin position="21"/>
        <end position="47"/>
    </location>
</feature>
<protein>
    <submittedName>
        <fullName evidence="3">Heat shock protein HtpX</fullName>
    </submittedName>
</protein>
<proteinExistence type="predicted"/>
<gene>
    <name evidence="3" type="ORF">C482_14799</name>
</gene>
<accession>M0AEU4</accession>
<evidence type="ECO:0000256" key="1">
    <source>
        <dbReference type="SAM" id="MobiDB-lite"/>
    </source>
</evidence>
<dbReference type="RefSeq" id="WP_006168448.1">
    <property type="nucleotide sequence ID" value="NZ_AOIN01000079.1"/>
</dbReference>
<reference evidence="3 4" key="1">
    <citation type="journal article" date="2014" name="PLoS Genet.">
        <title>Phylogenetically driven sequencing of extremely halophilic archaea reveals strategies for static and dynamic osmo-response.</title>
        <authorList>
            <person name="Becker E.A."/>
            <person name="Seitzer P.M."/>
            <person name="Tritt A."/>
            <person name="Larsen D."/>
            <person name="Krusor M."/>
            <person name="Yao A.I."/>
            <person name="Wu D."/>
            <person name="Madern D."/>
            <person name="Eisen J.A."/>
            <person name="Darling A.E."/>
            <person name="Facciotti M.T."/>
        </authorList>
    </citation>
    <scope>NUCLEOTIDE SEQUENCE [LARGE SCALE GENOMIC DNA]</scope>
    <source>
        <strain evidence="3 4">JCM 10990</strain>
    </source>
</reference>
<keyword evidence="2" id="KW-1133">Transmembrane helix</keyword>
<evidence type="ECO:0000313" key="3">
    <source>
        <dbReference type="EMBL" id="ELY96926.1"/>
    </source>
</evidence>
<dbReference type="PATRIC" id="fig|1227492.4.peg.2936"/>
<keyword evidence="2" id="KW-0812">Transmembrane</keyword>
<comment type="caution">
    <text evidence="3">The sequence shown here is derived from an EMBL/GenBank/DDBJ whole genome shotgun (WGS) entry which is preliminary data.</text>
</comment>
<evidence type="ECO:0000256" key="2">
    <source>
        <dbReference type="SAM" id="Phobius"/>
    </source>
</evidence>
<sequence length="180" mass="18923">MLGIRLTGPIGIGVRALLGAGITAVTLLASTYVITVFAAAVLIFVAMQLGPLEFTKTGVLWALAVGAIPVLPCFAVVITHTIRLERVELLERTAPASEIDADGGRPLEATGDPGALASALERLANRRRRRPSRDLRHAQSTSAITVMPTLGEDGRSGGLRSTHPPLAVRLEALRSVAATY</sequence>
<dbReference type="AlphaFoldDB" id="M0AEU4"/>
<organism evidence="3 4">
    <name type="scientific">Natrialba chahannaoensis JCM 10990</name>
    <dbReference type="NCBI Taxonomy" id="1227492"/>
    <lineage>
        <taxon>Archaea</taxon>
        <taxon>Methanobacteriati</taxon>
        <taxon>Methanobacteriota</taxon>
        <taxon>Stenosarchaea group</taxon>
        <taxon>Halobacteria</taxon>
        <taxon>Halobacteriales</taxon>
        <taxon>Natrialbaceae</taxon>
        <taxon>Natrialba</taxon>
    </lineage>
</organism>
<dbReference type="EMBL" id="AOIN01000079">
    <property type="protein sequence ID" value="ELY96926.1"/>
    <property type="molecule type" value="Genomic_DNA"/>
</dbReference>
<name>M0AEU4_9EURY</name>
<evidence type="ECO:0000313" key="4">
    <source>
        <dbReference type="Proteomes" id="UP000011693"/>
    </source>
</evidence>
<keyword evidence="4" id="KW-1185">Reference proteome</keyword>
<feature type="transmembrane region" description="Helical" evidence="2">
    <location>
        <begin position="59"/>
        <end position="82"/>
    </location>
</feature>
<keyword evidence="3" id="KW-0346">Stress response</keyword>
<keyword evidence="2" id="KW-0472">Membrane</keyword>
<feature type="region of interest" description="Disordered" evidence="1">
    <location>
        <begin position="127"/>
        <end position="163"/>
    </location>
</feature>
<dbReference type="STRING" id="1227492.C482_14799"/>
<dbReference type="Proteomes" id="UP000011693">
    <property type="component" value="Unassembled WGS sequence"/>
</dbReference>